<keyword evidence="5" id="KW-1185">Reference proteome</keyword>
<name>A0A8E2QDD6_9GAMM</name>
<dbReference type="GO" id="GO:0009523">
    <property type="term" value="C:photosystem II"/>
    <property type="evidence" value="ECO:0007669"/>
    <property type="project" value="UniProtKB-KW"/>
</dbReference>
<evidence type="ECO:0000259" key="3">
    <source>
        <dbReference type="Pfam" id="PF14870"/>
    </source>
</evidence>
<dbReference type="AlphaFoldDB" id="A0A8E2QDD6"/>
<organism evidence="4 5">
    <name type="scientific">Stutzerimonas degradans</name>
    <dbReference type="NCBI Taxonomy" id="2968968"/>
    <lineage>
        <taxon>Bacteria</taxon>
        <taxon>Pseudomonadati</taxon>
        <taxon>Pseudomonadota</taxon>
        <taxon>Gammaproteobacteria</taxon>
        <taxon>Pseudomonadales</taxon>
        <taxon>Pseudomonadaceae</taxon>
        <taxon>Stutzerimonas</taxon>
    </lineage>
</organism>
<dbReference type="Proteomes" id="UP000235881">
    <property type="component" value="Unassembled WGS sequence"/>
</dbReference>
<dbReference type="RefSeq" id="WP_102828287.1">
    <property type="nucleotide sequence ID" value="NZ_CP065721.1"/>
</dbReference>
<keyword evidence="4" id="KW-0378">Hydrolase</keyword>
<evidence type="ECO:0000313" key="5">
    <source>
        <dbReference type="Proteomes" id="UP000235881"/>
    </source>
</evidence>
<dbReference type="GO" id="GO:0015979">
    <property type="term" value="P:photosynthesis"/>
    <property type="evidence" value="ECO:0007669"/>
    <property type="project" value="UniProtKB-KW"/>
</dbReference>
<dbReference type="SUPFAM" id="SSF110296">
    <property type="entry name" value="Oligoxyloglucan reducing end-specific cellobiohydrolase"/>
    <property type="match status" value="2"/>
</dbReference>
<proteinExistence type="predicted"/>
<dbReference type="EMBL" id="POUK01000003">
    <property type="protein sequence ID" value="PNF76433.1"/>
    <property type="molecule type" value="Genomic_DNA"/>
</dbReference>
<dbReference type="PANTHER" id="PTHR47199:SF2">
    <property type="entry name" value="PHOTOSYSTEM II STABILITY_ASSEMBLY FACTOR HCF136, CHLOROPLASTIC"/>
    <property type="match status" value="1"/>
</dbReference>
<comment type="caution">
    <text evidence="4">The sequence shown here is derived from an EMBL/GenBank/DDBJ whole genome shotgun (WGS) entry which is preliminary data.</text>
</comment>
<gene>
    <name evidence="4" type="ORF">CXK95_08415</name>
</gene>
<feature type="domain" description="Photosynthesis system II assembly factor Ycf48/Hcf136-like" evidence="3">
    <location>
        <begin position="114"/>
        <end position="284"/>
    </location>
</feature>
<dbReference type="Gene3D" id="2.130.10.10">
    <property type="entry name" value="YVTN repeat-like/Quinoprotein amine dehydrogenase"/>
    <property type="match status" value="1"/>
</dbReference>
<dbReference type="InterPro" id="IPR028203">
    <property type="entry name" value="PSII_CF48-like_dom"/>
</dbReference>
<dbReference type="InterPro" id="IPR015943">
    <property type="entry name" value="WD40/YVTN_repeat-like_dom_sf"/>
</dbReference>
<sequence length="328" mass="36222">MLKSSLSWAGRLSPWLIIGGLSYAALFVQPTVNPHPLDQPLLETRDAFFDAEVLGQHWWAVGQNGALLESSDDGQSWQRAEVPGRDNLQGIASSPDGRVVVVGNQGRAWVRQADGSWQQQQLLGEDSVAKLLDVSFIDGHFWAVGEMGSLLRADADLSQWQALSIDEDVTLNSIRAGANGDLWIAAEFGRLLHSVDHGESWQVQELSSESLRAVHFNGNTGVAVGNRGGVYLSENGGQDWRELPPFTEEHLYDVAFHEQRWIATGDRGALYQTRNAVPDQGWQRWSPASLDKSYHSRLVNTDRGVLLVGKQVGLLEAQDLRLLIKETP</sequence>
<accession>A0A8E2QDD6</accession>
<evidence type="ECO:0000256" key="1">
    <source>
        <dbReference type="ARBA" id="ARBA00022531"/>
    </source>
</evidence>
<protein>
    <submittedName>
        <fullName evidence="4">Glycosyl hydrolase</fullName>
    </submittedName>
</protein>
<dbReference type="PANTHER" id="PTHR47199">
    <property type="entry name" value="PHOTOSYSTEM II STABILITY/ASSEMBLY FACTOR HCF136, CHLOROPLASTIC"/>
    <property type="match status" value="1"/>
</dbReference>
<dbReference type="GO" id="GO:0016787">
    <property type="term" value="F:hydrolase activity"/>
    <property type="evidence" value="ECO:0007669"/>
    <property type="project" value="UniProtKB-KW"/>
</dbReference>
<keyword evidence="1" id="KW-0602">Photosynthesis</keyword>
<evidence type="ECO:0000313" key="4">
    <source>
        <dbReference type="EMBL" id="PNF76433.1"/>
    </source>
</evidence>
<evidence type="ECO:0000256" key="2">
    <source>
        <dbReference type="ARBA" id="ARBA00023276"/>
    </source>
</evidence>
<reference evidence="4 5" key="1">
    <citation type="submission" date="2018-01" db="EMBL/GenBank/DDBJ databases">
        <title>Denitrification phenotypes of diverse strains of Pseudomonas stutzeri.</title>
        <authorList>
            <person name="Milligan D.A."/>
            <person name="Bergaust L."/>
            <person name="Bakken L.R."/>
            <person name="Frostegard A."/>
        </authorList>
    </citation>
    <scope>NUCLEOTIDE SEQUENCE [LARGE SCALE GENOMIC DNA]</scope>
    <source>
        <strain evidence="4 5">DSM 50238</strain>
    </source>
</reference>
<dbReference type="Pfam" id="PF14870">
    <property type="entry name" value="PSII_BNR"/>
    <property type="match status" value="1"/>
</dbReference>
<keyword evidence="2" id="KW-0604">Photosystem II</keyword>